<keyword evidence="2" id="KW-0328">Glycosyltransferase</keyword>
<dbReference type="OrthoDB" id="503550at2"/>
<dbReference type="AlphaFoldDB" id="A0A395LJ84"/>
<dbReference type="Proteomes" id="UP000254101">
    <property type="component" value="Unassembled WGS sequence"/>
</dbReference>
<accession>A0A395LJ84</accession>
<dbReference type="InterPro" id="IPR001296">
    <property type="entry name" value="Glyco_trans_1"/>
</dbReference>
<dbReference type="PANTHER" id="PTHR12526:SF640">
    <property type="entry name" value="COLANIC ACID BIOSYNTHESIS GLYCOSYLTRANSFERASE WCAL-RELATED"/>
    <property type="match status" value="1"/>
</dbReference>
<dbReference type="RefSeq" id="WP_115490968.1">
    <property type="nucleotide sequence ID" value="NZ_JACHWW010000001.1"/>
</dbReference>
<dbReference type="PANTHER" id="PTHR12526">
    <property type="entry name" value="GLYCOSYLTRANSFERASE"/>
    <property type="match status" value="1"/>
</dbReference>
<evidence type="ECO:0000259" key="4">
    <source>
        <dbReference type="Pfam" id="PF00534"/>
    </source>
</evidence>
<comment type="caution">
    <text evidence="5">The sequence shown here is derived from an EMBL/GenBank/DDBJ whole genome shotgun (WGS) entry which is preliminary data.</text>
</comment>
<proteinExistence type="inferred from homology"/>
<reference evidence="5 6" key="1">
    <citation type="submission" date="2018-07" db="EMBL/GenBank/DDBJ databases">
        <title>Erythrobacter nanhaiensis sp. nov., a novel member of the genus Erythrobacter isolated from the South China Sea.</title>
        <authorList>
            <person name="Chen X."/>
            <person name="Liu J."/>
        </authorList>
    </citation>
    <scope>NUCLEOTIDE SEQUENCE [LARGE SCALE GENOMIC DNA]</scope>
    <source>
        <strain evidence="5 6">S-5</strain>
    </source>
</reference>
<keyword evidence="3 5" id="KW-0808">Transferase</keyword>
<name>A0A395LJ84_9SPHN</name>
<dbReference type="CDD" id="cd03801">
    <property type="entry name" value="GT4_PimA-like"/>
    <property type="match status" value="1"/>
</dbReference>
<organism evidence="5 6">
    <name type="scientific">Alteriqipengyuania lutimaris</name>
    <dbReference type="NCBI Taxonomy" id="1538146"/>
    <lineage>
        <taxon>Bacteria</taxon>
        <taxon>Pseudomonadati</taxon>
        <taxon>Pseudomonadota</taxon>
        <taxon>Alphaproteobacteria</taxon>
        <taxon>Sphingomonadales</taxon>
        <taxon>Erythrobacteraceae</taxon>
        <taxon>Alteriqipengyuania</taxon>
    </lineage>
</organism>
<evidence type="ECO:0000256" key="2">
    <source>
        <dbReference type="ARBA" id="ARBA00022676"/>
    </source>
</evidence>
<comment type="similarity">
    <text evidence="1">Belongs to the glycosyltransferase group 1 family. Glycosyltransferase 4 subfamily.</text>
</comment>
<keyword evidence="6" id="KW-1185">Reference proteome</keyword>
<sequence>MDRCEAVGAALEGRAHVVGVELAEASSTYAWSASGVGKNFEKRTLFPGATMETLSTVAIARALMSEVTRPATSAVFFAGYERPSHFAAAISARMRGVRTIVMLDSKYDDKPRKAWLETAKRGLMLPYSGGFASGRRSREYLHHLGLGHRLVTEGYDSVSIARVRHLAASIEPQPWDARPFLAVARFVPKKNLSLLLDAYALYCARVDRPRELQLCGGGPLEGELRQQAERLGIGEHVRFFGFVGPEKVAGLMRGALCLALPSVEEQWGLVINEALAFGLPLIVSPGIGATDTLALHGENALTVPPGDTSGWADALVRLGSDRELHDRLSARSAQLAPSGDVAAFVDGVRPHIADLVRNPL</sequence>
<dbReference type="SUPFAM" id="SSF53756">
    <property type="entry name" value="UDP-Glycosyltransferase/glycogen phosphorylase"/>
    <property type="match status" value="1"/>
</dbReference>
<protein>
    <submittedName>
        <fullName evidence="5">Glycosyltransferase</fullName>
    </submittedName>
</protein>
<dbReference type="GO" id="GO:0016757">
    <property type="term" value="F:glycosyltransferase activity"/>
    <property type="evidence" value="ECO:0007669"/>
    <property type="project" value="UniProtKB-KW"/>
</dbReference>
<dbReference type="Pfam" id="PF00534">
    <property type="entry name" value="Glycos_transf_1"/>
    <property type="match status" value="1"/>
</dbReference>
<evidence type="ECO:0000256" key="1">
    <source>
        <dbReference type="ARBA" id="ARBA00009481"/>
    </source>
</evidence>
<feature type="domain" description="Glycosyl transferase family 1" evidence="4">
    <location>
        <begin position="180"/>
        <end position="332"/>
    </location>
</feature>
<dbReference type="Gene3D" id="3.40.50.2000">
    <property type="entry name" value="Glycogen Phosphorylase B"/>
    <property type="match status" value="1"/>
</dbReference>
<evidence type="ECO:0000313" key="6">
    <source>
        <dbReference type="Proteomes" id="UP000254101"/>
    </source>
</evidence>
<evidence type="ECO:0000313" key="5">
    <source>
        <dbReference type="EMBL" id="RDS76745.1"/>
    </source>
</evidence>
<gene>
    <name evidence="5" type="ORF">DL238_03395</name>
</gene>
<evidence type="ECO:0000256" key="3">
    <source>
        <dbReference type="ARBA" id="ARBA00022679"/>
    </source>
</evidence>
<dbReference type="EMBL" id="QRBB01000001">
    <property type="protein sequence ID" value="RDS76745.1"/>
    <property type="molecule type" value="Genomic_DNA"/>
</dbReference>